<sequence>MLSFSFLSLFTTILLGTGFLKEATADAIPADNHDSANVSLEASLGSSTDNENGLSGAQVVQPHVAVANWPLGSSPSMMNDDSKVPAGETWSLVSPSGQTCSCTCKEEPKPPTSCVTPTTTSPYQSPPITPNYPSPEPPKYSNYPSDPEVTSGGNGTGPPPVSSGGGPPPVSSGGGAPLVPSSGSPPFVSIGDKQTSVSSGGELSTPSANGSKGPPPDVPQDKNTTSPGIVSPVS</sequence>
<feature type="compositionally biased region" description="Polar residues" evidence="1">
    <location>
        <begin position="221"/>
        <end position="234"/>
    </location>
</feature>
<comment type="caution">
    <text evidence="3">The sequence shown here is derived from an EMBL/GenBank/DDBJ whole genome shotgun (WGS) entry which is preliminary data.</text>
</comment>
<evidence type="ECO:0000313" key="3">
    <source>
        <dbReference type="EMBL" id="MBW0492220.1"/>
    </source>
</evidence>
<proteinExistence type="predicted"/>
<accession>A0A9Q3H7R2</accession>
<organism evidence="3 4">
    <name type="scientific">Austropuccinia psidii MF-1</name>
    <dbReference type="NCBI Taxonomy" id="1389203"/>
    <lineage>
        <taxon>Eukaryota</taxon>
        <taxon>Fungi</taxon>
        <taxon>Dikarya</taxon>
        <taxon>Basidiomycota</taxon>
        <taxon>Pucciniomycotina</taxon>
        <taxon>Pucciniomycetes</taxon>
        <taxon>Pucciniales</taxon>
        <taxon>Sphaerophragmiaceae</taxon>
        <taxon>Austropuccinia</taxon>
    </lineage>
</organism>
<feature type="compositionally biased region" description="Pro residues" evidence="1">
    <location>
        <begin position="157"/>
        <end position="170"/>
    </location>
</feature>
<dbReference type="EMBL" id="AVOT02011484">
    <property type="protein sequence ID" value="MBW0492220.1"/>
    <property type="molecule type" value="Genomic_DNA"/>
</dbReference>
<feature type="region of interest" description="Disordered" evidence="1">
    <location>
        <begin position="71"/>
        <end position="90"/>
    </location>
</feature>
<feature type="compositionally biased region" description="Low complexity" evidence="1">
    <location>
        <begin position="112"/>
        <end position="123"/>
    </location>
</feature>
<evidence type="ECO:0000313" key="4">
    <source>
        <dbReference type="Proteomes" id="UP000765509"/>
    </source>
</evidence>
<feature type="compositionally biased region" description="Low complexity" evidence="1">
    <location>
        <begin position="177"/>
        <end position="186"/>
    </location>
</feature>
<feature type="region of interest" description="Disordered" evidence="1">
    <location>
        <begin position="100"/>
        <end position="234"/>
    </location>
</feature>
<evidence type="ECO:0000256" key="1">
    <source>
        <dbReference type="SAM" id="MobiDB-lite"/>
    </source>
</evidence>
<protein>
    <submittedName>
        <fullName evidence="3">Uncharacterized protein</fullName>
    </submittedName>
</protein>
<feature type="compositionally biased region" description="Pro residues" evidence="1">
    <location>
        <begin position="124"/>
        <end position="138"/>
    </location>
</feature>
<dbReference type="AlphaFoldDB" id="A0A9Q3H7R2"/>
<feature type="chain" id="PRO_5040134502" evidence="2">
    <location>
        <begin position="26"/>
        <end position="234"/>
    </location>
</feature>
<keyword evidence="2" id="KW-0732">Signal</keyword>
<gene>
    <name evidence="3" type="ORF">O181_031935</name>
</gene>
<dbReference type="Proteomes" id="UP000765509">
    <property type="component" value="Unassembled WGS sequence"/>
</dbReference>
<reference evidence="3" key="1">
    <citation type="submission" date="2021-03" db="EMBL/GenBank/DDBJ databases">
        <title>Draft genome sequence of rust myrtle Austropuccinia psidii MF-1, a brazilian biotype.</title>
        <authorList>
            <person name="Quecine M.C."/>
            <person name="Pachon D.M.R."/>
            <person name="Bonatelli M.L."/>
            <person name="Correr F.H."/>
            <person name="Franceschini L.M."/>
            <person name="Leite T.F."/>
            <person name="Margarido G.R.A."/>
            <person name="Almeida C.A."/>
            <person name="Ferrarezi J.A."/>
            <person name="Labate C.A."/>
        </authorList>
    </citation>
    <scope>NUCLEOTIDE SEQUENCE</scope>
    <source>
        <strain evidence="3">MF-1</strain>
    </source>
</reference>
<evidence type="ECO:0000256" key="2">
    <source>
        <dbReference type="SAM" id="SignalP"/>
    </source>
</evidence>
<keyword evidence="4" id="KW-1185">Reference proteome</keyword>
<feature type="signal peptide" evidence="2">
    <location>
        <begin position="1"/>
        <end position="25"/>
    </location>
</feature>
<feature type="compositionally biased region" description="Polar residues" evidence="1">
    <location>
        <begin position="192"/>
        <end position="210"/>
    </location>
</feature>
<name>A0A9Q3H7R2_9BASI</name>